<name>A0A6L8WA65_9PROT</name>
<dbReference type="InterPro" id="IPR011629">
    <property type="entry name" value="CobW-like_C"/>
</dbReference>
<dbReference type="Gene3D" id="3.30.1220.10">
    <property type="entry name" value="CobW-like, C-terminal domain"/>
    <property type="match status" value="1"/>
</dbReference>
<dbReference type="PANTHER" id="PTHR13748">
    <property type="entry name" value="COBW-RELATED"/>
    <property type="match status" value="1"/>
</dbReference>
<dbReference type="InterPro" id="IPR051316">
    <property type="entry name" value="Zinc-reg_GTPase_activator"/>
</dbReference>
<accession>A0A6L8WA65</accession>
<dbReference type="GO" id="GO:0005737">
    <property type="term" value="C:cytoplasm"/>
    <property type="evidence" value="ECO:0007669"/>
    <property type="project" value="TreeGrafter"/>
</dbReference>
<comment type="catalytic activity">
    <reaction evidence="6">
        <text>GTP + H2O = GDP + phosphate + H(+)</text>
        <dbReference type="Rhea" id="RHEA:19669"/>
        <dbReference type="ChEBI" id="CHEBI:15377"/>
        <dbReference type="ChEBI" id="CHEBI:15378"/>
        <dbReference type="ChEBI" id="CHEBI:37565"/>
        <dbReference type="ChEBI" id="CHEBI:43474"/>
        <dbReference type="ChEBI" id="CHEBI:58189"/>
    </reaction>
    <physiologicalReaction direction="left-to-right" evidence="6">
        <dbReference type="Rhea" id="RHEA:19670"/>
    </physiologicalReaction>
</comment>
<dbReference type="RefSeq" id="WP_161315996.1">
    <property type="nucleotide sequence ID" value="NZ_WTUW01000002.1"/>
</dbReference>
<evidence type="ECO:0000313" key="8">
    <source>
        <dbReference type="EMBL" id="MZR31494.1"/>
    </source>
</evidence>
<evidence type="ECO:0000313" key="9">
    <source>
        <dbReference type="Proteomes" id="UP000476030"/>
    </source>
</evidence>
<comment type="function">
    <text evidence="5">Zinc chaperone that directly transfers zinc cofactor to target proteins, thereby activating them. Zinc is transferred from the CXCC motif in the GTPase domain to the zinc binding site in target proteins in a process requiring GTP hydrolysis.</text>
</comment>
<dbReference type="GO" id="GO:0000166">
    <property type="term" value="F:nucleotide binding"/>
    <property type="evidence" value="ECO:0007669"/>
    <property type="project" value="UniProtKB-KW"/>
</dbReference>
<reference evidence="8 9" key="1">
    <citation type="submission" date="2019-12" db="EMBL/GenBank/DDBJ databases">
        <title>Snethiella sp. nov. sp. isolated from sea sand.</title>
        <authorList>
            <person name="Kim J."/>
            <person name="Jeong S.E."/>
            <person name="Jung H.S."/>
            <person name="Jeon C.O."/>
        </authorList>
    </citation>
    <scope>NUCLEOTIDE SEQUENCE [LARGE SCALE GENOMIC DNA]</scope>
    <source>
        <strain evidence="8 9">DP05</strain>
    </source>
</reference>
<dbReference type="SUPFAM" id="SSF90002">
    <property type="entry name" value="Hypothetical protein YjiA, C-terminal domain"/>
    <property type="match status" value="1"/>
</dbReference>
<evidence type="ECO:0000256" key="5">
    <source>
        <dbReference type="ARBA" id="ARBA00045658"/>
    </source>
</evidence>
<evidence type="ECO:0000256" key="2">
    <source>
        <dbReference type="ARBA" id="ARBA00022801"/>
    </source>
</evidence>
<comment type="caution">
    <text evidence="8">The sequence shown here is derived from an EMBL/GenBank/DDBJ whole genome shotgun (WGS) entry which is preliminary data.</text>
</comment>
<dbReference type="InterPro" id="IPR027417">
    <property type="entry name" value="P-loop_NTPase"/>
</dbReference>
<dbReference type="CDD" id="cd03112">
    <property type="entry name" value="CobW-like"/>
    <property type="match status" value="1"/>
</dbReference>
<comment type="similarity">
    <text evidence="4">Belongs to the SIMIBI class G3E GTPase family. ZNG1 subfamily.</text>
</comment>
<dbReference type="GO" id="GO:0016787">
    <property type="term" value="F:hydrolase activity"/>
    <property type="evidence" value="ECO:0007669"/>
    <property type="project" value="UniProtKB-KW"/>
</dbReference>
<evidence type="ECO:0000259" key="7">
    <source>
        <dbReference type="SMART" id="SM00833"/>
    </source>
</evidence>
<evidence type="ECO:0000256" key="3">
    <source>
        <dbReference type="ARBA" id="ARBA00023186"/>
    </source>
</evidence>
<dbReference type="EMBL" id="WTUW01000002">
    <property type="protein sequence ID" value="MZR31494.1"/>
    <property type="molecule type" value="Genomic_DNA"/>
</dbReference>
<dbReference type="Proteomes" id="UP000476030">
    <property type="component" value="Unassembled WGS sequence"/>
</dbReference>
<keyword evidence="1" id="KW-0547">Nucleotide-binding</keyword>
<organism evidence="8 9">
    <name type="scientific">Sneathiella litorea</name>
    <dbReference type="NCBI Taxonomy" id="2606216"/>
    <lineage>
        <taxon>Bacteria</taxon>
        <taxon>Pseudomonadati</taxon>
        <taxon>Pseudomonadota</taxon>
        <taxon>Alphaproteobacteria</taxon>
        <taxon>Sneathiellales</taxon>
        <taxon>Sneathiellaceae</taxon>
        <taxon>Sneathiella</taxon>
    </lineage>
</organism>
<evidence type="ECO:0000256" key="4">
    <source>
        <dbReference type="ARBA" id="ARBA00034320"/>
    </source>
</evidence>
<dbReference type="InterPro" id="IPR003495">
    <property type="entry name" value="CobW/HypB/UreG_nucleotide-bd"/>
</dbReference>
<gene>
    <name evidence="8" type="ORF">GQE98_12710</name>
</gene>
<dbReference type="PANTHER" id="PTHR13748:SF62">
    <property type="entry name" value="COBW DOMAIN-CONTAINING PROTEIN"/>
    <property type="match status" value="1"/>
</dbReference>
<dbReference type="SUPFAM" id="SSF52540">
    <property type="entry name" value="P-loop containing nucleoside triphosphate hydrolases"/>
    <property type="match status" value="1"/>
</dbReference>
<keyword evidence="3" id="KW-0143">Chaperone</keyword>
<proteinExistence type="inferred from homology"/>
<protein>
    <submittedName>
        <fullName evidence="8">GTP-binding protein</fullName>
    </submittedName>
</protein>
<feature type="domain" description="CobW C-terminal" evidence="7">
    <location>
        <begin position="223"/>
        <end position="320"/>
    </location>
</feature>
<dbReference type="SMART" id="SM00833">
    <property type="entry name" value="CobW_C"/>
    <property type="match status" value="1"/>
</dbReference>
<sequence>MTEVYRRDGRLRLTIIGGFLGSGKSTWLRHQLHERSFGPVCLLVNEAAETSIDDLLLGGAEQVKVLAGGCACCEGRNALVAALLRICEKQDSTDGQRLSGVLLETSGLADPTAIAKTLLTDPVLTRRFVVDEVIVLMDAINGPLQLAQEYLGRRQIEAAERIIVTKIHGTPTDQVVRLVKTLRILNPAAEIEGAELGVPWQLPSDAAVRPYELPALPAFSEPIQSYRLDVSREAGWTGLSVWLSALLAARGDQIVRVKGVVESPAGRLLLQSVHRAVQPPEILPAVPANSDGAKLESNFIVLLGRGIDEKTLNRSWSKLVEAK</sequence>
<evidence type="ECO:0000256" key="6">
    <source>
        <dbReference type="ARBA" id="ARBA00049117"/>
    </source>
</evidence>
<dbReference type="InterPro" id="IPR036627">
    <property type="entry name" value="CobW-likC_sf"/>
</dbReference>
<keyword evidence="9" id="KW-1185">Reference proteome</keyword>
<dbReference type="Pfam" id="PF02492">
    <property type="entry name" value="cobW"/>
    <property type="match status" value="1"/>
</dbReference>
<dbReference type="Gene3D" id="3.40.50.300">
    <property type="entry name" value="P-loop containing nucleotide triphosphate hydrolases"/>
    <property type="match status" value="1"/>
</dbReference>
<dbReference type="Pfam" id="PF07683">
    <property type="entry name" value="CobW_C"/>
    <property type="match status" value="1"/>
</dbReference>
<keyword evidence="2" id="KW-0378">Hydrolase</keyword>
<dbReference type="AlphaFoldDB" id="A0A6L8WA65"/>
<evidence type="ECO:0000256" key="1">
    <source>
        <dbReference type="ARBA" id="ARBA00022741"/>
    </source>
</evidence>